<dbReference type="PROSITE" id="PS00375">
    <property type="entry name" value="UDPGT"/>
    <property type="match status" value="1"/>
</dbReference>
<dbReference type="InterPro" id="IPR035595">
    <property type="entry name" value="UDP_glycos_trans_CS"/>
</dbReference>
<gene>
    <name evidence="6" type="primary">LOC110803821</name>
</gene>
<dbReference type="CDD" id="cd03784">
    <property type="entry name" value="GT1_Gtf-like"/>
    <property type="match status" value="1"/>
</dbReference>
<dbReference type="EC" id="2.4.1.-" evidence="4"/>
<sequence>MADLAKVIASRSVECIIITTPANAPVFQTPANNPPITIHTLPLPDVGLPPGIENFSSITCDDMRPKLFTAAVLMLQKPTQDLVRKIQPDCIVSDMFYPWSSDLAAEIGVPRVLFTSSIFSECCNHILKLHAPHHQVEKDDGLVKFSSLPHNIQMKKSQLPKWVRVPNSYTHLMDIIREAELKSSWILANTFCDAEKEFEEWYYKLTGINIWNLGPLFLHRKEVVKDKAAPDEVDDCWNTCLSWLNQKKSNSVLYVSFGSLTIFPDNQLQEIAAALEASGHDFIWAVKKKRAEKMGDGDENENWSVDEFSKKMEASNKGLIIQGWAPQLLILEHEAIGGMLTHCGWNTILEGVATAGVPLVTWPLFAEQFYNERLVVDVFKIGVAVGITQWCDLEEAGKEFVTSQKVETAIRAVMGDGEGVAEMRRRAKELSQASKRAVKKGGSSQANLVAFLNQLKLKRSN</sequence>
<dbReference type="InterPro" id="IPR002213">
    <property type="entry name" value="UDP_glucos_trans"/>
</dbReference>
<dbReference type="Pfam" id="PF00201">
    <property type="entry name" value="UDPGT"/>
    <property type="match status" value="1"/>
</dbReference>
<reference evidence="5" key="1">
    <citation type="journal article" date="2021" name="Nat. Commun.">
        <title>Genomic analyses provide insights into spinach domestication and the genetic basis of agronomic traits.</title>
        <authorList>
            <person name="Cai X."/>
            <person name="Sun X."/>
            <person name="Xu C."/>
            <person name="Sun H."/>
            <person name="Wang X."/>
            <person name="Ge C."/>
            <person name="Zhang Z."/>
            <person name="Wang Q."/>
            <person name="Fei Z."/>
            <person name="Jiao C."/>
            <person name="Wang Q."/>
        </authorList>
    </citation>
    <scope>NUCLEOTIDE SEQUENCE [LARGE SCALE GENOMIC DNA]</scope>
    <source>
        <strain evidence="5">cv. Varoflay</strain>
    </source>
</reference>
<keyword evidence="2 3" id="KW-0808">Transferase</keyword>
<dbReference type="Proteomes" id="UP000813463">
    <property type="component" value="Chromosome 1"/>
</dbReference>
<dbReference type="RefSeq" id="XP_021865044.2">
    <property type="nucleotide sequence ID" value="XM_022009352.2"/>
</dbReference>
<dbReference type="AlphaFoldDB" id="A0A9R0KB09"/>
<dbReference type="GO" id="GO:0035251">
    <property type="term" value="F:UDP-glucosyltransferase activity"/>
    <property type="evidence" value="ECO:0000318"/>
    <property type="project" value="GO_Central"/>
</dbReference>
<evidence type="ECO:0000256" key="1">
    <source>
        <dbReference type="ARBA" id="ARBA00009995"/>
    </source>
</evidence>
<dbReference type="KEGG" id="soe:110803821"/>
<evidence type="ECO:0000313" key="5">
    <source>
        <dbReference type="Proteomes" id="UP000813463"/>
    </source>
</evidence>
<evidence type="ECO:0000313" key="6">
    <source>
        <dbReference type="RefSeq" id="XP_021865044.2"/>
    </source>
</evidence>
<name>A0A9R0KB09_SPIOL</name>
<dbReference type="Gene3D" id="3.40.50.2000">
    <property type="entry name" value="Glycogen Phosphorylase B"/>
    <property type="match status" value="2"/>
</dbReference>
<keyword evidence="5" id="KW-1185">Reference proteome</keyword>
<keyword evidence="3" id="KW-0328">Glycosyltransferase</keyword>
<evidence type="ECO:0000256" key="3">
    <source>
        <dbReference type="RuleBase" id="RU003718"/>
    </source>
</evidence>
<reference evidence="6" key="2">
    <citation type="submission" date="2025-08" db="UniProtKB">
        <authorList>
            <consortium name="RefSeq"/>
        </authorList>
    </citation>
    <scope>IDENTIFICATION</scope>
    <source>
        <tissue evidence="6">Leaf</tissue>
    </source>
</reference>
<dbReference type="SUPFAM" id="SSF53756">
    <property type="entry name" value="UDP-Glycosyltransferase/glycogen phosphorylase"/>
    <property type="match status" value="1"/>
</dbReference>
<dbReference type="GeneID" id="110803821"/>
<proteinExistence type="inferred from homology"/>
<evidence type="ECO:0000256" key="4">
    <source>
        <dbReference type="RuleBase" id="RU362057"/>
    </source>
</evidence>
<dbReference type="PANTHER" id="PTHR48047:SF182">
    <property type="entry name" value="GLYCOSYLTRANSFERASE"/>
    <property type="match status" value="1"/>
</dbReference>
<evidence type="ECO:0000256" key="2">
    <source>
        <dbReference type="ARBA" id="ARBA00022679"/>
    </source>
</evidence>
<protein>
    <recommendedName>
        <fullName evidence="4">Glycosyltransferase</fullName>
        <ecNumber evidence="4">2.4.1.-</ecNumber>
    </recommendedName>
</protein>
<comment type="similarity">
    <text evidence="1 3">Belongs to the UDP-glycosyltransferase family.</text>
</comment>
<accession>A0A9R0KB09</accession>
<dbReference type="PANTHER" id="PTHR48047">
    <property type="entry name" value="GLYCOSYLTRANSFERASE"/>
    <property type="match status" value="1"/>
</dbReference>
<organism evidence="5 6">
    <name type="scientific">Spinacia oleracea</name>
    <name type="common">Spinach</name>
    <dbReference type="NCBI Taxonomy" id="3562"/>
    <lineage>
        <taxon>Eukaryota</taxon>
        <taxon>Viridiplantae</taxon>
        <taxon>Streptophyta</taxon>
        <taxon>Embryophyta</taxon>
        <taxon>Tracheophyta</taxon>
        <taxon>Spermatophyta</taxon>
        <taxon>Magnoliopsida</taxon>
        <taxon>eudicotyledons</taxon>
        <taxon>Gunneridae</taxon>
        <taxon>Pentapetalae</taxon>
        <taxon>Caryophyllales</taxon>
        <taxon>Chenopodiaceae</taxon>
        <taxon>Chenopodioideae</taxon>
        <taxon>Anserineae</taxon>
        <taxon>Spinacia</taxon>
    </lineage>
</organism>